<feature type="compositionally biased region" description="Basic and acidic residues" evidence="3">
    <location>
        <begin position="269"/>
        <end position="360"/>
    </location>
</feature>
<dbReference type="WBParaSite" id="maker-uti_cns_0008064-snap-gene-0.8-mRNA-1">
    <property type="protein sequence ID" value="maker-uti_cns_0008064-snap-gene-0.8-mRNA-1"/>
    <property type="gene ID" value="maker-uti_cns_0008064-snap-gene-0.8"/>
</dbReference>
<feature type="compositionally biased region" description="Low complexity" evidence="3">
    <location>
        <begin position="68"/>
        <end position="80"/>
    </location>
</feature>
<protein>
    <submittedName>
        <fullName evidence="5">MFS domain-containing protein</fullName>
    </submittedName>
</protein>
<evidence type="ECO:0000313" key="5">
    <source>
        <dbReference type="WBParaSite" id="maker-uti_cns_0008064-snap-gene-0.8-mRNA-1"/>
    </source>
</evidence>
<dbReference type="NCBIfam" id="TIGR01571">
    <property type="entry name" value="A_thal_Cys_rich"/>
    <property type="match status" value="1"/>
</dbReference>
<dbReference type="Proteomes" id="UP000095280">
    <property type="component" value="Unplaced"/>
</dbReference>
<dbReference type="Pfam" id="PF04749">
    <property type="entry name" value="PLAC8"/>
    <property type="match status" value="1"/>
</dbReference>
<keyword evidence="4" id="KW-1185">Reference proteome</keyword>
<feature type="region of interest" description="Disordered" evidence="3">
    <location>
        <begin position="58"/>
        <end position="83"/>
    </location>
</feature>
<feature type="coiled-coil region" evidence="2">
    <location>
        <begin position="30"/>
        <end position="57"/>
    </location>
</feature>
<accession>A0A1I8HTT5</accession>
<comment type="similarity">
    <text evidence="1">Belongs to the cornifelin family.</text>
</comment>
<dbReference type="PANTHER" id="PTHR15907">
    <property type="entry name" value="DUF614 FAMILY PROTEIN-RELATED"/>
    <property type="match status" value="1"/>
</dbReference>
<proteinExistence type="inferred from homology"/>
<evidence type="ECO:0000313" key="4">
    <source>
        <dbReference type="Proteomes" id="UP000095280"/>
    </source>
</evidence>
<reference evidence="5" key="1">
    <citation type="submission" date="2016-11" db="UniProtKB">
        <authorList>
            <consortium name="WormBaseParasite"/>
        </authorList>
    </citation>
    <scope>IDENTIFICATION</scope>
</reference>
<evidence type="ECO:0000256" key="1">
    <source>
        <dbReference type="ARBA" id="ARBA00009024"/>
    </source>
</evidence>
<dbReference type="AlphaFoldDB" id="A0A1I8HTT5"/>
<feature type="region of interest" description="Disordered" evidence="3">
    <location>
        <begin position="199"/>
        <end position="360"/>
    </location>
</feature>
<dbReference type="InterPro" id="IPR006461">
    <property type="entry name" value="PLAC_motif_containing"/>
</dbReference>
<organism evidence="4 5">
    <name type="scientific">Macrostomum lignano</name>
    <dbReference type="NCBI Taxonomy" id="282301"/>
    <lineage>
        <taxon>Eukaryota</taxon>
        <taxon>Metazoa</taxon>
        <taxon>Spiralia</taxon>
        <taxon>Lophotrochozoa</taxon>
        <taxon>Platyhelminthes</taxon>
        <taxon>Rhabditophora</taxon>
        <taxon>Macrostomorpha</taxon>
        <taxon>Macrostomida</taxon>
        <taxon>Macrostomidae</taxon>
        <taxon>Macrostomum</taxon>
    </lineage>
</organism>
<feature type="coiled-coil region" evidence="2">
    <location>
        <begin position="85"/>
        <end position="112"/>
    </location>
</feature>
<sequence>ERDAWAYENAALQARLEDLAQRAERQAGVEAAYTEELETLQAENRDLRIQMQEERLARELEAGDDAAAKSGTAAAAGDPATQQQVDQLVNELAALKRDLERLQHRYRTERDRWSARRRELEKAIDDLIAGKDPKAVQKRLKAAEAAEPKAEELHRSGFDPVADDDDLATATMAYYSSANTVKKEKAVLELELEDEKRKNRVEVLRDQVMRANKKVRGEVADDGEAEGAAGSRDADLPLEKGSVEASEKRRDSRRPSETPKPATVQQKLNEAREELKAAAEERDQARAEGERLKAENERRREENKRMKDELVRAAEQEEKANEERKRDAEEKARLEDENRELKDKLDKQRRENDAEVDKLKQEKRRLEDKLRNIRDKMADGQKNYKHFQGEFEELAKLCEISSLCLITYLVPCYTFGMNAEAVGENCFVCGLGMVCGLSFILGPMIRSKIRERQGIPGSFMADCCIWFFCSFCALVQEGLEVKTFAARPQRIERE</sequence>
<evidence type="ECO:0000256" key="3">
    <source>
        <dbReference type="SAM" id="MobiDB-lite"/>
    </source>
</evidence>
<name>A0A1I8HTT5_9PLAT</name>
<feature type="compositionally biased region" description="Basic and acidic residues" evidence="3">
    <location>
        <begin position="199"/>
        <end position="208"/>
    </location>
</feature>
<evidence type="ECO:0000256" key="2">
    <source>
        <dbReference type="SAM" id="Coils"/>
    </source>
</evidence>
<feature type="compositionally biased region" description="Basic and acidic residues" evidence="3">
    <location>
        <begin position="232"/>
        <end position="257"/>
    </location>
</feature>
<keyword evidence="2" id="KW-0175">Coiled coil</keyword>